<dbReference type="SUPFAM" id="SSF50998">
    <property type="entry name" value="Quinoprotein alcohol dehydrogenase-like"/>
    <property type="match status" value="2"/>
</dbReference>
<feature type="compositionally biased region" description="Low complexity" evidence="4">
    <location>
        <begin position="500"/>
        <end position="525"/>
    </location>
</feature>
<feature type="region of interest" description="Disordered" evidence="4">
    <location>
        <begin position="426"/>
        <end position="445"/>
    </location>
</feature>
<feature type="compositionally biased region" description="Low complexity" evidence="4">
    <location>
        <begin position="806"/>
        <end position="828"/>
    </location>
</feature>
<feature type="region of interest" description="Disordered" evidence="4">
    <location>
        <begin position="856"/>
        <end position="875"/>
    </location>
</feature>
<feature type="compositionally biased region" description="Low complexity" evidence="4">
    <location>
        <begin position="1070"/>
        <end position="1080"/>
    </location>
</feature>
<dbReference type="InterPro" id="IPR015943">
    <property type="entry name" value="WD40/YVTN_repeat-like_dom_sf"/>
</dbReference>
<dbReference type="InterPro" id="IPR011047">
    <property type="entry name" value="Quinoprotein_ADH-like_sf"/>
</dbReference>
<dbReference type="InterPro" id="IPR050630">
    <property type="entry name" value="WD_repeat_EMAP"/>
</dbReference>
<evidence type="ECO:0000256" key="3">
    <source>
        <dbReference type="PROSITE-ProRule" id="PRU00221"/>
    </source>
</evidence>
<evidence type="ECO:0000256" key="1">
    <source>
        <dbReference type="ARBA" id="ARBA00022574"/>
    </source>
</evidence>
<feature type="region of interest" description="Disordered" evidence="4">
    <location>
        <begin position="1309"/>
        <end position="1380"/>
    </location>
</feature>
<feature type="region of interest" description="Disordered" evidence="4">
    <location>
        <begin position="1245"/>
        <end position="1285"/>
    </location>
</feature>
<name>A0A0G4H0U5_VITBC</name>
<dbReference type="InParanoid" id="A0A0G4H0U5"/>
<accession>A0A0G4H0U5</accession>
<gene>
    <name evidence="6" type="ORF">Vbra_6470</name>
</gene>
<feature type="repeat" description="WD" evidence="3">
    <location>
        <begin position="759"/>
        <end position="800"/>
    </location>
</feature>
<feature type="region of interest" description="Disordered" evidence="4">
    <location>
        <begin position="972"/>
        <end position="1184"/>
    </location>
</feature>
<feature type="compositionally biased region" description="Pro residues" evidence="4">
    <location>
        <begin position="862"/>
        <end position="875"/>
    </location>
</feature>
<dbReference type="PANTHER" id="PTHR13720:SF33">
    <property type="entry name" value="HELP DOMAIN-CONTAINING PROTEIN"/>
    <property type="match status" value="1"/>
</dbReference>
<dbReference type="OrthoDB" id="287590at2759"/>
<feature type="region of interest" description="Disordered" evidence="4">
    <location>
        <begin position="500"/>
        <end position="528"/>
    </location>
</feature>
<evidence type="ECO:0000313" key="6">
    <source>
        <dbReference type="EMBL" id="CEM37193.1"/>
    </source>
</evidence>
<feature type="compositionally biased region" description="Basic and acidic residues" evidence="4">
    <location>
        <begin position="1081"/>
        <end position="1109"/>
    </location>
</feature>
<feature type="region of interest" description="Disordered" evidence="4">
    <location>
        <begin position="915"/>
        <end position="958"/>
    </location>
</feature>
<dbReference type="Pfam" id="PF23414">
    <property type="entry name" value="Beta-prop_EML_2"/>
    <property type="match status" value="1"/>
</dbReference>
<evidence type="ECO:0000256" key="4">
    <source>
        <dbReference type="SAM" id="MobiDB-lite"/>
    </source>
</evidence>
<feature type="compositionally biased region" description="Pro residues" evidence="4">
    <location>
        <begin position="1149"/>
        <end position="1180"/>
    </location>
</feature>
<feature type="compositionally biased region" description="Polar residues" evidence="4">
    <location>
        <begin position="1358"/>
        <end position="1367"/>
    </location>
</feature>
<organism evidence="6 7">
    <name type="scientific">Vitrella brassicaformis (strain CCMP3155)</name>
    <dbReference type="NCBI Taxonomy" id="1169540"/>
    <lineage>
        <taxon>Eukaryota</taxon>
        <taxon>Sar</taxon>
        <taxon>Alveolata</taxon>
        <taxon>Colpodellida</taxon>
        <taxon>Vitrellaceae</taxon>
        <taxon>Vitrella</taxon>
    </lineage>
</organism>
<feature type="domain" description="EML-like second beta-propeller" evidence="5">
    <location>
        <begin position="535"/>
        <end position="792"/>
    </location>
</feature>
<keyword evidence="7" id="KW-1185">Reference proteome</keyword>
<dbReference type="VEuPathDB" id="CryptoDB:Vbra_6470"/>
<dbReference type="InterPro" id="IPR055442">
    <property type="entry name" value="Beta-prop_EML-like_2nd"/>
</dbReference>
<feature type="region of interest" description="Disordered" evidence="4">
    <location>
        <begin position="1398"/>
        <end position="1432"/>
    </location>
</feature>
<dbReference type="PROSITE" id="PS50082">
    <property type="entry name" value="WD_REPEATS_2"/>
    <property type="match status" value="1"/>
</dbReference>
<reference evidence="6 7" key="1">
    <citation type="submission" date="2014-11" db="EMBL/GenBank/DDBJ databases">
        <authorList>
            <person name="Zhu J."/>
            <person name="Qi W."/>
            <person name="Song R."/>
        </authorList>
    </citation>
    <scope>NUCLEOTIDE SEQUENCE [LARGE SCALE GENOMIC DNA]</scope>
</reference>
<dbReference type="STRING" id="1169540.A0A0G4H0U5"/>
<dbReference type="EMBL" id="CDMY01000929">
    <property type="protein sequence ID" value="CEM37193.1"/>
    <property type="molecule type" value="Genomic_DNA"/>
</dbReference>
<feature type="compositionally biased region" description="Pro residues" evidence="4">
    <location>
        <begin position="983"/>
        <end position="999"/>
    </location>
</feature>
<evidence type="ECO:0000259" key="5">
    <source>
        <dbReference type="Pfam" id="PF23414"/>
    </source>
</evidence>
<feature type="compositionally biased region" description="Pro residues" evidence="4">
    <location>
        <begin position="1010"/>
        <end position="1026"/>
    </location>
</feature>
<dbReference type="OMA" id="MADCHEH"/>
<dbReference type="Proteomes" id="UP000041254">
    <property type="component" value="Unassembled WGS sequence"/>
</dbReference>
<keyword evidence="2" id="KW-0677">Repeat</keyword>
<sequence length="1567" mass="165150">MAEPAGEEPIPAPPEKLEVDFAYGYSGSVRNNLYTVSSREVLYCINGVAVVLDIESNSQRCFNVHTGRITCIDYNAATGYVATGQDAPLPPLPPGVAHQSFISLWRVGGCGEAARLFVEDPVVEACCFAHDASTLYAVVTPDVSTPADNRVGVLYAWELEGLDRGDPPRSVLSAVVSDRPVLGITAHPTDASQVVVYGHQLLKAMLWNRDDEGEQLDQTNASWGGMDLSKRVAGAGDGKGPPIVTEAKAGERGGIPPNIITCCRFLYDEEVRSALQGRPSKKQKTTTAAAEQPAPAAAAAAAAAASGSSGADEGKGSTRVSSTVAAATSEGTVVILRDMIAMCVIELPTRGLALSFVLPDDEGGYVCGGDDGKIYFLDPDHNTAAEPIECTLDGEGVQIRTCIFPSRPSIVIGTVSGDLCVVHPSSSSDLALPGPASHEPSDTGRLLRLVPSPGPVCAIAAHPYRNSEIAVGAQSIVKFIDVEHHAELPRRPYRVSLASGASNSSLGSATGTRTGPPAAAAASSSGDGGGPPVVVTCLAYHLTGVLLAIGTSKGGLHFVATPDCGFGTPIQDCNRLCRERVGSWSIGDMGFTPSGEFIAATSASSPEAAIYHVVVQLRGDMPYLRVEKRCSLQGGPSPFHELQFSEDSSLLMITDKSKNIMWWRVPEGARLDTMQGDDLGVIQSAIWFSDSHTWKPITGFLVGGIMAESSGGQYLGMASSAIVSCESARRHQLLAAGTTCGRVRLFHFPCPAMADCHEHWGHAAAISSVKWTQDDTLITSGGKDNCIIQWRIIDPEAARPAPPAIEEPSTAAAAAAAAAQRSPLAPSSNQAEAEYEEALTVDDDDLEVLRLRMNGAGAKPGVRPPPGPGHGPPFRGPPMMMPHMRPIYPPPGMQPPQMEEGGVYGAQRARGKRSASPFISCCAPTTGRQPTPIVSRKAGAPQQTGSRGPRPPGFTGPGVPGFVYGRVETVDSDSTDSRISFPLPQPSPYASFRPPPGSPAPFQLHHFAKRPPPPSPFIRPHAPPVGGPQAHVGPRMSDGGVMRPPMPPLGWTMSHGGRPMLPMPQREEGPTQQQQQQQQQETREGEMEQKQRPQTERKGRSATDDESREVAALVTSRYPAHRPLPILPSNGPPGHPPVVGLPQTLTHRPPGPPPPFTPPYIRPLPSRPPPGPPMGPPIRIAPPADFEKEDMGRVERPQQQIGLWNDRLPPSSPPIVSPPRVPLTPTLRPAGVVTPPHLRVAYRYHTKPPESGRGKTLLTLVHPPKPYKKTGEPPSPPDTPIPPMVLESLRRSGDAAADGARLGWLTVPAVLGGGRGDEREGSVQCVGVPSPPPNLAGRVLQPPPGPKASYVTPKFGSPGNQSAQVSPPSAMPEPDRVEAPAGAAEPVVKLGDVSQRLTGTSQQVPSSAPSPPFPPVHGGPPPPPLPHRPLLAPPPLYRPRFASPIHPPMMPPIIPQQQDFLPMPPPVHMAPPYLGHPINLTLTHPPVEGVGRRVQPPMVMMPVPMHRPVLPPPAGGVAPPIFGGGGVGMRTAAGVGVRGGAQQSRGGGMSKCCDVPRGPRYVDGCGL</sequence>
<evidence type="ECO:0000256" key="2">
    <source>
        <dbReference type="ARBA" id="ARBA00022737"/>
    </source>
</evidence>
<dbReference type="Gene3D" id="2.130.10.10">
    <property type="entry name" value="YVTN repeat-like/Quinoprotein amine dehydrogenase"/>
    <property type="match status" value="2"/>
</dbReference>
<dbReference type="SMART" id="SM00320">
    <property type="entry name" value="WD40"/>
    <property type="match status" value="4"/>
</dbReference>
<proteinExistence type="predicted"/>
<dbReference type="InterPro" id="IPR001680">
    <property type="entry name" value="WD40_rpt"/>
</dbReference>
<feature type="region of interest" description="Disordered" evidence="4">
    <location>
        <begin position="800"/>
        <end position="835"/>
    </location>
</feature>
<dbReference type="PROSITE" id="PS50294">
    <property type="entry name" value="WD_REPEATS_REGION"/>
    <property type="match status" value="1"/>
</dbReference>
<evidence type="ECO:0000313" key="7">
    <source>
        <dbReference type="Proteomes" id="UP000041254"/>
    </source>
</evidence>
<keyword evidence="1 3" id="KW-0853">WD repeat</keyword>
<dbReference type="PANTHER" id="PTHR13720">
    <property type="entry name" value="WD-40 REPEAT PROTEIN"/>
    <property type="match status" value="1"/>
</dbReference>
<feature type="compositionally biased region" description="Pro residues" evidence="4">
    <location>
        <begin position="1408"/>
        <end position="1432"/>
    </location>
</feature>
<feature type="compositionally biased region" description="Pro residues" evidence="4">
    <location>
        <begin position="1210"/>
        <end position="1222"/>
    </location>
</feature>
<feature type="compositionally biased region" description="Pro residues" evidence="4">
    <location>
        <begin position="1273"/>
        <end position="1283"/>
    </location>
</feature>
<protein>
    <recommendedName>
        <fullName evidence="5">EML-like second beta-propeller domain-containing protein</fullName>
    </recommendedName>
</protein>
<feature type="region of interest" description="Disordered" evidence="4">
    <location>
        <begin position="1199"/>
        <end position="1232"/>
    </location>
</feature>